<comment type="caution">
    <text evidence="9">The sequence shown here is derived from an EMBL/GenBank/DDBJ whole genome shotgun (WGS) entry which is preliminary data.</text>
</comment>
<dbReference type="InterPro" id="IPR000515">
    <property type="entry name" value="MetI-like"/>
</dbReference>
<dbReference type="CDD" id="cd06261">
    <property type="entry name" value="TM_PBP2"/>
    <property type="match status" value="1"/>
</dbReference>
<keyword evidence="6 7" id="KW-0472">Membrane</keyword>
<dbReference type="PANTHER" id="PTHR43163">
    <property type="entry name" value="DIPEPTIDE TRANSPORT SYSTEM PERMEASE PROTEIN DPPB-RELATED"/>
    <property type="match status" value="1"/>
</dbReference>
<dbReference type="SUPFAM" id="SSF161098">
    <property type="entry name" value="MetI-like"/>
    <property type="match status" value="1"/>
</dbReference>
<comment type="similarity">
    <text evidence="7">Belongs to the binding-protein-dependent transport system permease family.</text>
</comment>
<evidence type="ECO:0000256" key="4">
    <source>
        <dbReference type="ARBA" id="ARBA00022692"/>
    </source>
</evidence>
<dbReference type="Pfam" id="PF19300">
    <property type="entry name" value="BPD_transp_1_N"/>
    <property type="match status" value="1"/>
</dbReference>
<evidence type="ECO:0000256" key="3">
    <source>
        <dbReference type="ARBA" id="ARBA00022475"/>
    </source>
</evidence>
<feature type="transmembrane region" description="Helical" evidence="7">
    <location>
        <begin position="12"/>
        <end position="35"/>
    </location>
</feature>
<dbReference type="GO" id="GO:0071916">
    <property type="term" value="F:dipeptide transmembrane transporter activity"/>
    <property type="evidence" value="ECO:0007669"/>
    <property type="project" value="TreeGrafter"/>
</dbReference>
<sequence length="341" mass="37138">MSVHRQLRSLASGLLSIAITLLGLAALTFCIGRLLPIDPVLAVLGESASAEAYAALHSQLGLDRSLPVQFGHYLLDLLRLDFGNSLVSGQPVLSDIARVFPATLELATVAMLIGTGLGIPLGVLAAARRNGPLDHGVRIVGLLCYSAPGFWLGLMALALFYAALGWVGGPGRLDFAYQWNYQNVTGFVLLDALWQGEWQVWRNAWAHLVLPASILGLGAFAYISRMTRSFMLEQLQQEYIVTARVKGLSWTRTLWLHAFPNIAVQVITVVALSYAFLLEGAVLIETVFAWPGFGRYMTNALMAGDMNAVVGCTLLVGVIFVALNQVCDWLYRLLDPRSRAH</sequence>
<evidence type="ECO:0000256" key="2">
    <source>
        <dbReference type="ARBA" id="ARBA00022448"/>
    </source>
</evidence>
<dbReference type="PROSITE" id="PS50928">
    <property type="entry name" value="ABC_TM1"/>
    <property type="match status" value="1"/>
</dbReference>
<feature type="transmembrane region" description="Helical" evidence="7">
    <location>
        <begin position="262"/>
        <end position="288"/>
    </location>
</feature>
<dbReference type="PANTHER" id="PTHR43163:SF8">
    <property type="entry name" value="D,D-DIPEPTIDE TRANSPORT SYSTEM PERMEASE PROTEIN DDPB-RELATED"/>
    <property type="match status" value="1"/>
</dbReference>
<dbReference type="RefSeq" id="WP_131184622.1">
    <property type="nucleotide sequence ID" value="NZ_QJUO01000015.1"/>
</dbReference>
<evidence type="ECO:0000256" key="7">
    <source>
        <dbReference type="RuleBase" id="RU363032"/>
    </source>
</evidence>
<organism evidence="9 10">
    <name type="scientific">Stutzerimonas kirkiae</name>
    <dbReference type="NCBI Taxonomy" id="2211392"/>
    <lineage>
        <taxon>Bacteria</taxon>
        <taxon>Pseudomonadati</taxon>
        <taxon>Pseudomonadota</taxon>
        <taxon>Gammaproteobacteria</taxon>
        <taxon>Pseudomonadales</taxon>
        <taxon>Pseudomonadaceae</taxon>
        <taxon>Stutzerimonas</taxon>
    </lineage>
</organism>
<keyword evidence="2 7" id="KW-0813">Transport</keyword>
<feature type="transmembrane region" description="Helical" evidence="7">
    <location>
        <begin position="139"/>
        <end position="164"/>
    </location>
</feature>
<accession>A0A4Q9R9T8</accession>
<dbReference type="InterPro" id="IPR045621">
    <property type="entry name" value="BPD_transp_1_N"/>
</dbReference>
<evidence type="ECO:0000256" key="5">
    <source>
        <dbReference type="ARBA" id="ARBA00022989"/>
    </source>
</evidence>
<evidence type="ECO:0000313" key="9">
    <source>
        <dbReference type="EMBL" id="TBU96534.1"/>
    </source>
</evidence>
<evidence type="ECO:0000313" key="10">
    <source>
        <dbReference type="Proteomes" id="UP000292639"/>
    </source>
</evidence>
<dbReference type="AlphaFoldDB" id="A0A4Q9R9T8"/>
<keyword evidence="10" id="KW-1185">Reference proteome</keyword>
<evidence type="ECO:0000256" key="1">
    <source>
        <dbReference type="ARBA" id="ARBA00004651"/>
    </source>
</evidence>
<evidence type="ECO:0000256" key="6">
    <source>
        <dbReference type="ARBA" id="ARBA00023136"/>
    </source>
</evidence>
<comment type="subcellular location">
    <subcellularLocation>
        <location evidence="1 7">Cell membrane</location>
        <topology evidence="1 7">Multi-pass membrane protein</topology>
    </subcellularLocation>
</comment>
<dbReference type="Proteomes" id="UP000292639">
    <property type="component" value="Unassembled WGS sequence"/>
</dbReference>
<name>A0A4Q9R9T8_9GAMM</name>
<keyword evidence="4 7" id="KW-0812">Transmembrane</keyword>
<keyword evidence="3" id="KW-1003">Cell membrane</keyword>
<protein>
    <submittedName>
        <fullName evidence="9">Peptide ABC transporter permease</fullName>
    </submittedName>
</protein>
<reference evidence="9 10" key="1">
    <citation type="submission" date="2018-06" db="EMBL/GenBank/DDBJ databases">
        <title>Three novel Pseudomonas species isolated from symptomatic oak.</title>
        <authorList>
            <person name="Bueno-Gonzalez V."/>
            <person name="Brady C."/>
        </authorList>
    </citation>
    <scope>NUCLEOTIDE SEQUENCE [LARGE SCALE GENOMIC DNA]</scope>
    <source>
        <strain evidence="9 10">P17C</strain>
    </source>
</reference>
<dbReference type="GO" id="GO:0005886">
    <property type="term" value="C:plasma membrane"/>
    <property type="evidence" value="ECO:0007669"/>
    <property type="project" value="UniProtKB-SubCell"/>
</dbReference>
<proteinExistence type="inferred from homology"/>
<feature type="domain" description="ABC transmembrane type-1" evidence="8">
    <location>
        <begin position="100"/>
        <end position="327"/>
    </location>
</feature>
<dbReference type="Gene3D" id="1.10.3720.10">
    <property type="entry name" value="MetI-like"/>
    <property type="match status" value="1"/>
</dbReference>
<dbReference type="EMBL" id="QJUP01000012">
    <property type="protein sequence ID" value="TBU96534.1"/>
    <property type="molecule type" value="Genomic_DNA"/>
</dbReference>
<feature type="transmembrane region" description="Helical" evidence="7">
    <location>
        <begin position="204"/>
        <end position="223"/>
    </location>
</feature>
<evidence type="ECO:0000259" key="8">
    <source>
        <dbReference type="PROSITE" id="PS50928"/>
    </source>
</evidence>
<feature type="transmembrane region" description="Helical" evidence="7">
    <location>
        <begin position="308"/>
        <end position="331"/>
    </location>
</feature>
<dbReference type="InterPro" id="IPR035906">
    <property type="entry name" value="MetI-like_sf"/>
</dbReference>
<gene>
    <name evidence="9" type="ORF">DNJ96_10335</name>
</gene>
<dbReference type="OrthoDB" id="9805855at2"/>
<keyword evidence="5 7" id="KW-1133">Transmembrane helix</keyword>
<feature type="transmembrane region" description="Helical" evidence="7">
    <location>
        <begin position="106"/>
        <end position="127"/>
    </location>
</feature>
<dbReference type="Pfam" id="PF00528">
    <property type="entry name" value="BPD_transp_1"/>
    <property type="match status" value="1"/>
</dbReference>